<dbReference type="RefSeq" id="WP_086782122.1">
    <property type="nucleotide sequence ID" value="NZ_JAGIOO010000001.1"/>
</dbReference>
<comment type="caution">
    <text evidence="2">The sequence shown here is derived from an EMBL/GenBank/DDBJ whole genome shotgun (WGS) entry which is preliminary data.</text>
</comment>
<proteinExistence type="predicted"/>
<protein>
    <submittedName>
        <fullName evidence="2">Acyl carrier protein</fullName>
    </submittedName>
</protein>
<dbReference type="EMBL" id="JAGIOO010000001">
    <property type="protein sequence ID" value="MBP2474967.1"/>
    <property type="molecule type" value="Genomic_DNA"/>
</dbReference>
<evidence type="ECO:0000313" key="3">
    <source>
        <dbReference type="Proteomes" id="UP001519363"/>
    </source>
</evidence>
<dbReference type="InterPro" id="IPR036736">
    <property type="entry name" value="ACP-like_sf"/>
</dbReference>
<evidence type="ECO:0000259" key="1">
    <source>
        <dbReference type="PROSITE" id="PS50075"/>
    </source>
</evidence>
<gene>
    <name evidence="2" type="ORF">JOF53_003839</name>
</gene>
<reference evidence="2 3" key="1">
    <citation type="submission" date="2021-03" db="EMBL/GenBank/DDBJ databases">
        <title>Sequencing the genomes of 1000 actinobacteria strains.</title>
        <authorList>
            <person name="Klenk H.-P."/>
        </authorList>
    </citation>
    <scope>NUCLEOTIDE SEQUENCE [LARGE SCALE GENOMIC DNA]</scope>
    <source>
        <strain evidence="2 3">DSM 44580</strain>
    </source>
</reference>
<dbReference type="Pfam" id="PF00550">
    <property type="entry name" value="PP-binding"/>
    <property type="match status" value="1"/>
</dbReference>
<organism evidence="2 3">
    <name type="scientific">Crossiella equi</name>
    <dbReference type="NCBI Taxonomy" id="130796"/>
    <lineage>
        <taxon>Bacteria</taxon>
        <taxon>Bacillati</taxon>
        <taxon>Actinomycetota</taxon>
        <taxon>Actinomycetes</taxon>
        <taxon>Pseudonocardiales</taxon>
        <taxon>Pseudonocardiaceae</taxon>
        <taxon>Crossiella</taxon>
    </lineage>
</organism>
<accession>A0ABS5AEF8</accession>
<keyword evidence="3" id="KW-1185">Reference proteome</keyword>
<dbReference type="Proteomes" id="UP001519363">
    <property type="component" value="Unassembled WGS sequence"/>
</dbReference>
<sequence length="102" mass="10813">MGYADLAATGEQEVLATVTSLLTSVIGQDYADSVDVGMDTSFNADLELESIEFVALSAKLREHYGSSVNFAAFLADKDVAEVVELTIGDLVRHISSCLRGAP</sequence>
<dbReference type="Gene3D" id="1.10.1200.10">
    <property type="entry name" value="ACP-like"/>
    <property type="match status" value="1"/>
</dbReference>
<dbReference type="InterPro" id="IPR009081">
    <property type="entry name" value="PP-bd_ACP"/>
</dbReference>
<dbReference type="PROSITE" id="PS50075">
    <property type="entry name" value="CARRIER"/>
    <property type="match status" value="1"/>
</dbReference>
<name>A0ABS5AEF8_9PSEU</name>
<evidence type="ECO:0000313" key="2">
    <source>
        <dbReference type="EMBL" id="MBP2474967.1"/>
    </source>
</evidence>
<feature type="domain" description="Carrier" evidence="1">
    <location>
        <begin position="12"/>
        <end position="90"/>
    </location>
</feature>
<dbReference type="SUPFAM" id="SSF47336">
    <property type="entry name" value="ACP-like"/>
    <property type="match status" value="1"/>
</dbReference>